<dbReference type="OrthoDB" id="76388at2759"/>
<dbReference type="GO" id="GO:0008843">
    <property type="term" value="F:endochitinase activity"/>
    <property type="evidence" value="ECO:0007669"/>
    <property type="project" value="UniProtKB-EC"/>
</dbReference>
<evidence type="ECO:0000256" key="4">
    <source>
        <dbReference type="ARBA" id="ARBA00012729"/>
    </source>
</evidence>
<dbReference type="InterPro" id="IPR001579">
    <property type="entry name" value="Glyco_hydro_18_chit_AS"/>
</dbReference>
<dbReference type="InterPro" id="IPR017853">
    <property type="entry name" value="GH"/>
</dbReference>
<evidence type="ECO:0000256" key="10">
    <source>
        <dbReference type="ARBA" id="ARBA00023295"/>
    </source>
</evidence>
<feature type="region of interest" description="Disordered" evidence="13">
    <location>
        <begin position="420"/>
        <end position="443"/>
    </location>
</feature>
<dbReference type="PROSITE" id="PS51910">
    <property type="entry name" value="GH18_2"/>
    <property type="match status" value="1"/>
</dbReference>
<evidence type="ECO:0000256" key="3">
    <source>
        <dbReference type="ARBA" id="ARBA00008682"/>
    </source>
</evidence>
<dbReference type="Gene3D" id="3.20.20.80">
    <property type="entry name" value="Glycosidases"/>
    <property type="match status" value="1"/>
</dbReference>
<evidence type="ECO:0000256" key="11">
    <source>
        <dbReference type="ARBA" id="ARBA00023326"/>
    </source>
</evidence>
<dbReference type="Gene3D" id="3.10.50.10">
    <property type="match status" value="1"/>
</dbReference>
<dbReference type="FunFam" id="3.20.20.80:FF:000075">
    <property type="entry name" value="Sporulation-specific chitinase"/>
    <property type="match status" value="1"/>
</dbReference>
<dbReference type="PANTHER" id="PTHR11177:SF317">
    <property type="entry name" value="CHITINASE 12-RELATED"/>
    <property type="match status" value="1"/>
</dbReference>
<evidence type="ECO:0000256" key="12">
    <source>
        <dbReference type="RuleBase" id="RU000489"/>
    </source>
</evidence>
<keyword evidence="17" id="KW-1185">Reference proteome</keyword>
<feature type="compositionally biased region" description="Basic and acidic residues" evidence="13">
    <location>
        <begin position="421"/>
        <end position="443"/>
    </location>
</feature>
<proteinExistence type="inferred from homology"/>
<dbReference type="SUPFAM" id="SSF54556">
    <property type="entry name" value="Chitinase insertion domain"/>
    <property type="match status" value="1"/>
</dbReference>
<sequence>MLLLTLVVVFVAVSTRVAADPPPGPSCGNSTANQGHRNLLYVTNWGIYGAGYNPDDIPVDDISHVLYAFADIQPNGTVVSSDPWADTGKPFGNDSTKEPGNNAYGLVKQLYLKKMANRHMKVILSIGGYTYSPKFAPVAANDTLRANFVSSAVNLVADWGMDGIDLDWEYPNTTETNVDCVKMLTELRRGLDDYSAKHAQGYHFILGFAAPAGPQNYQAFNLGAMDKALDFWSLMAFDFAGPWDNTTGHQSNVFGNKANPLSTKASIDRAIDDYASGGVAPGKINLGMPLYGRAFSKTRGLGEPYSGVPNGTLGQPGIVLYKDLPRPGSEVRFDEKAMASYSYDDDARELVSFDDRKSARFKQAYIKKKNLGGAMFWEATGDKSGCESLVRNMAAGLGRLEESPNLLSYPVSKYDNIRNGMKSDRLCQGPKDESKSVSRGDGV</sequence>
<reference evidence="16 17" key="1">
    <citation type="journal article" date="2019" name="PLoS ONE">
        <title>Comparative genome analysis indicates high evolutionary potential of pathogenicity genes in Colletotrichum tanaceti.</title>
        <authorList>
            <person name="Lelwala R.V."/>
            <person name="Korhonen P.K."/>
            <person name="Young N.D."/>
            <person name="Scott J.B."/>
            <person name="Ades P.A."/>
            <person name="Gasser R.B."/>
            <person name="Taylor P.W.J."/>
        </authorList>
    </citation>
    <scope>NUCLEOTIDE SEQUENCE [LARGE SCALE GENOMIC DNA]</scope>
    <source>
        <strain evidence="16">BRIP57314</strain>
    </source>
</reference>
<comment type="caution">
    <text evidence="16">The sequence shown here is derived from an EMBL/GenBank/DDBJ whole genome shotgun (WGS) entry which is preliminary data.</text>
</comment>
<feature type="chain" id="PRO_5020754032" description="chitinase" evidence="14">
    <location>
        <begin position="20"/>
        <end position="443"/>
    </location>
</feature>
<evidence type="ECO:0000256" key="8">
    <source>
        <dbReference type="ARBA" id="ARBA00023024"/>
    </source>
</evidence>
<dbReference type="GO" id="GO:0000272">
    <property type="term" value="P:polysaccharide catabolic process"/>
    <property type="evidence" value="ECO:0007669"/>
    <property type="project" value="UniProtKB-KW"/>
</dbReference>
<evidence type="ECO:0000313" key="17">
    <source>
        <dbReference type="Proteomes" id="UP000310108"/>
    </source>
</evidence>
<dbReference type="AlphaFoldDB" id="A0A4U6XAK9"/>
<evidence type="ECO:0000313" key="16">
    <source>
        <dbReference type="EMBL" id="TKW52555.1"/>
    </source>
</evidence>
<dbReference type="GO" id="GO:0008061">
    <property type="term" value="F:chitin binding"/>
    <property type="evidence" value="ECO:0007669"/>
    <property type="project" value="InterPro"/>
</dbReference>
<comment type="catalytic activity">
    <reaction evidence="1">
        <text>Random endo-hydrolysis of N-acetyl-beta-D-glucosaminide (1-&gt;4)-beta-linkages in chitin and chitodextrins.</text>
        <dbReference type="EC" id="3.2.1.14"/>
    </reaction>
</comment>
<comment type="similarity">
    <text evidence="3">Belongs to the glycosyl hydrolase 18 family. Chitinase class V subfamily.</text>
</comment>
<feature type="signal peptide" evidence="14">
    <location>
        <begin position="1"/>
        <end position="19"/>
    </location>
</feature>
<evidence type="ECO:0000256" key="2">
    <source>
        <dbReference type="ARBA" id="ARBA00004613"/>
    </source>
</evidence>
<dbReference type="InterPro" id="IPR029070">
    <property type="entry name" value="Chitinase_insertion_sf"/>
</dbReference>
<gene>
    <name evidence="16" type="primary">CTS1</name>
    <name evidence="16" type="ORF">CTA1_13408</name>
</gene>
<keyword evidence="6 14" id="KW-0732">Signal</keyword>
<protein>
    <recommendedName>
        <fullName evidence="4">chitinase</fullName>
        <ecNumber evidence="4">3.2.1.14</ecNumber>
    </recommendedName>
</protein>
<dbReference type="SUPFAM" id="SSF51445">
    <property type="entry name" value="(Trans)glycosidases"/>
    <property type="match status" value="1"/>
</dbReference>
<keyword evidence="11" id="KW-0624">Polysaccharide degradation</keyword>
<dbReference type="EC" id="3.2.1.14" evidence="4"/>
<evidence type="ECO:0000256" key="14">
    <source>
        <dbReference type="SAM" id="SignalP"/>
    </source>
</evidence>
<evidence type="ECO:0000256" key="7">
    <source>
        <dbReference type="ARBA" id="ARBA00022801"/>
    </source>
</evidence>
<keyword evidence="7 12" id="KW-0378">Hydrolase</keyword>
<dbReference type="Proteomes" id="UP000310108">
    <property type="component" value="Unassembled WGS sequence"/>
</dbReference>
<feature type="domain" description="GH18" evidence="15">
    <location>
        <begin position="36"/>
        <end position="400"/>
    </location>
</feature>
<name>A0A4U6XAK9_9PEZI</name>
<dbReference type="PANTHER" id="PTHR11177">
    <property type="entry name" value="CHITINASE"/>
    <property type="match status" value="1"/>
</dbReference>
<accession>A0A4U6XAK9</accession>
<dbReference type="InterPro" id="IPR050314">
    <property type="entry name" value="Glycosyl_Hydrlase_18"/>
</dbReference>
<keyword evidence="9" id="KW-0119">Carbohydrate metabolism</keyword>
<evidence type="ECO:0000256" key="6">
    <source>
        <dbReference type="ARBA" id="ARBA00022729"/>
    </source>
</evidence>
<dbReference type="CDD" id="cd06548">
    <property type="entry name" value="GH18_chitinase"/>
    <property type="match status" value="1"/>
</dbReference>
<evidence type="ECO:0000256" key="5">
    <source>
        <dbReference type="ARBA" id="ARBA00022525"/>
    </source>
</evidence>
<dbReference type="PROSITE" id="PS01095">
    <property type="entry name" value="GH18_1"/>
    <property type="match status" value="1"/>
</dbReference>
<dbReference type="SMART" id="SM00636">
    <property type="entry name" value="Glyco_18"/>
    <property type="match status" value="1"/>
</dbReference>
<dbReference type="GO" id="GO:0006032">
    <property type="term" value="P:chitin catabolic process"/>
    <property type="evidence" value="ECO:0007669"/>
    <property type="project" value="UniProtKB-KW"/>
</dbReference>
<keyword evidence="10 12" id="KW-0326">Glycosidase</keyword>
<evidence type="ECO:0000256" key="9">
    <source>
        <dbReference type="ARBA" id="ARBA00023277"/>
    </source>
</evidence>
<dbReference type="InterPro" id="IPR011583">
    <property type="entry name" value="Chitinase_II/V-like_cat"/>
</dbReference>
<dbReference type="Pfam" id="PF00704">
    <property type="entry name" value="Glyco_hydro_18"/>
    <property type="match status" value="1"/>
</dbReference>
<dbReference type="STRING" id="1306861.A0A4U6XAK9"/>
<evidence type="ECO:0000259" key="15">
    <source>
        <dbReference type="PROSITE" id="PS51910"/>
    </source>
</evidence>
<organism evidence="16 17">
    <name type="scientific">Colletotrichum tanaceti</name>
    <dbReference type="NCBI Taxonomy" id="1306861"/>
    <lineage>
        <taxon>Eukaryota</taxon>
        <taxon>Fungi</taxon>
        <taxon>Dikarya</taxon>
        <taxon>Ascomycota</taxon>
        <taxon>Pezizomycotina</taxon>
        <taxon>Sordariomycetes</taxon>
        <taxon>Hypocreomycetidae</taxon>
        <taxon>Glomerellales</taxon>
        <taxon>Glomerellaceae</taxon>
        <taxon>Colletotrichum</taxon>
        <taxon>Colletotrichum destructivum species complex</taxon>
    </lineage>
</organism>
<keyword evidence="8" id="KW-0146">Chitin degradation</keyword>
<dbReference type="EMBL" id="PJEX01000232">
    <property type="protein sequence ID" value="TKW52555.1"/>
    <property type="molecule type" value="Genomic_DNA"/>
</dbReference>
<comment type="subcellular location">
    <subcellularLocation>
        <location evidence="2">Secreted</location>
    </subcellularLocation>
</comment>
<evidence type="ECO:0000256" key="13">
    <source>
        <dbReference type="SAM" id="MobiDB-lite"/>
    </source>
</evidence>
<dbReference type="InterPro" id="IPR001223">
    <property type="entry name" value="Glyco_hydro18_cat"/>
</dbReference>
<keyword evidence="5" id="KW-0964">Secreted</keyword>
<dbReference type="GO" id="GO:0005576">
    <property type="term" value="C:extracellular region"/>
    <property type="evidence" value="ECO:0007669"/>
    <property type="project" value="UniProtKB-SubCell"/>
</dbReference>
<evidence type="ECO:0000256" key="1">
    <source>
        <dbReference type="ARBA" id="ARBA00000822"/>
    </source>
</evidence>